<dbReference type="Gene3D" id="2.40.50.100">
    <property type="match status" value="1"/>
</dbReference>
<dbReference type="AlphaFoldDB" id="A0A7C9R6K6"/>
<evidence type="ECO:0000259" key="2">
    <source>
        <dbReference type="Pfam" id="PF25954"/>
    </source>
</evidence>
<dbReference type="PANTHER" id="PTHR30469:SF15">
    <property type="entry name" value="HLYD FAMILY OF SECRETION PROTEINS"/>
    <property type="match status" value="1"/>
</dbReference>
<feature type="domain" description="Multidrug resistance protein MdtA-like C-terminal permuted SH3" evidence="3">
    <location>
        <begin position="312"/>
        <end position="358"/>
    </location>
</feature>
<comment type="caution">
    <text evidence="4">The sequence shown here is derived from an EMBL/GenBank/DDBJ whole genome shotgun (WGS) entry which is preliminary data.</text>
</comment>
<dbReference type="Pfam" id="PF25967">
    <property type="entry name" value="RND-MFP_C"/>
    <property type="match status" value="1"/>
</dbReference>
<dbReference type="InterPro" id="IPR006143">
    <property type="entry name" value="RND_pump_MFP"/>
</dbReference>
<dbReference type="Proteomes" id="UP000481252">
    <property type="component" value="Unassembled WGS sequence"/>
</dbReference>
<accession>A0A7C9R6K6</accession>
<dbReference type="InterPro" id="IPR058627">
    <property type="entry name" value="MdtA-like_C"/>
</dbReference>
<evidence type="ECO:0000313" key="4">
    <source>
        <dbReference type="EMBL" id="NGN41400.1"/>
    </source>
</evidence>
<protein>
    <submittedName>
        <fullName evidence="4">Efflux RND transporter periplasmic adaptor subunit</fullName>
    </submittedName>
</protein>
<reference evidence="4 5" key="1">
    <citation type="submission" date="2020-02" db="EMBL/GenBank/DDBJ databases">
        <title>Genome sequence of the type strain CGMCC 1.15528 of Mesorhizobium zhangyense.</title>
        <authorList>
            <person name="Gao J."/>
            <person name="Sun J."/>
        </authorList>
    </citation>
    <scope>NUCLEOTIDE SEQUENCE [LARGE SCALE GENOMIC DNA]</scope>
    <source>
        <strain evidence="4 5">CGMCC 1.15528</strain>
    </source>
</reference>
<dbReference type="EMBL" id="JAAKZG010000004">
    <property type="protein sequence ID" value="NGN41400.1"/>
    <property type="molecule type" value="Genomic_DNA"/>
</dbReference>
<evidence type="ECO:0000313" key="5">
    <source>
        <dbReference type="Proteomes" id="UP000481252"/>
    </source>
</evidence>
<feature type="domain" description="CusB-like beta-barrel" evidence="2">
    <location>
        <begin position="226"/>
        <end position="296"/>
    </location>
</feature>
<evidence type="ECO:0000259" key="3">
    <source>
        <dbReference type="Pfam" id="PF25967"/>
    </source>
</evidence>
<dbReference type="SUPFAM" id="SSF111369">
    <property type="entry name" value="HlyD-like secretion proteins"/>
    <property type="match status" value="1"/>
</dbReference>
<dbReference type="NCBIfam" id="TIGR01730">
    <property type="entry name" value="RND_mfp"/>
    <property type="match status" value="1"/>
</dbReference>
<comment type="similarity">
    <text evidence="1">Belongs to the membrane fusion protein (MFP) (TC 8.A.1) family.</text>
</comment>
<evidence type="ECO:0000256" key="1">
    <source>
        <dbReference type="ARBA" id="ARBA00009477"/>
    </source>
</evidence>
<dbReference type="PANTHER" id="PTHR30469">
    <property type="entry name" value="MULTIDRUG RESISTANCE PROTEIN MDTA"/>
    <property type="match status" value="1"/>
</dbReference>
<dbReference type="RefSeq" id="WP_165116877.1">
    <property type="nucleotide sequence ID" value="NZ_JAAKZG010000004.1"/>
</dbReference>
<dbReference type="Gene3D" id="1.10.287.470">
    <property type="entry name" value="Helix hairpin bin"/>
    <property type="match status" value="1"/>
</dbReference>
<dbReference type="InterPro" id="IPR058792">
    <property type="entry name" value="Beta-barrel_RND_2"/>
</dbReference>
<dbReference type="Gene3D" id="2.40.30.170">
    <property type="match status" value="1"/>
</dbReference>
<sequence length="385" mass="39505">MTIRSSHKRYLALAAVVLAVAIVALIKAYGRGNADVTEAAAPVTAQAASLTVAVETVSRDKIASSITATGTVQAWQESIVGSPASGLQLVEVPVSEGDRVTEDQVVAKLDDALLKAQLAEQEAAVQQAHATLEAAENAAARGQKLLASKAISAETAEERATTVKTATAQLAQAQAAANRIAVSLAQTEIRAPFDGAVSTRPAVVGSIVQSGTELMRIIRDGKAEIAVQVPDKDLSRIAVNNEATITDASGNTLSGKVSSIAEKIDATTRLGLVYVSPEDNSGLKSGMFARVSITTSSTDSLNVAESALIWRDGKPNVFIVGEDGKVTALSIETGNHRDGRVAVTNGLAGGESVVVSGAGFLNDGNLVRVAVIDGEQTASNTGTAQ</sequence>
<dbReference type="Gene3D" id="2.40.420.20">
    <property type="match status" value="1"/>
</dbReference>
<gene>
    <name evidence="4" type="ORF">G6N74_10005</name>
</gene>
<dbReference type="GO" id="GO:0015562">
    <property type="term" value="F:efflux transmembrane transporter activity"/>
    <property type="evidence" value="ECO:0007669"/>
    <property type="project" value="TreeGrafter"/>
</dbReference>
<dbReference type="GO" id="GO:1990281">
    <property type="term" value="C:efflux pump complex"/>
    <property type="evidence" value="ECO:0007669"/>
    <property type="project" value="TreeGrafter"/>
</dbReference>
<name>A0A7C9R6K6_9HYPH</name>
<dbReference type="Pfam" id="PF25954">
    <property type="entry name" value="Beta-barrel_RND_2"/>
    <property type="match status" value="1"/>
</dbReference>
<organism evidence="4 5">
    <name type="scientific">Mesorhizobium zhangyense</name>
    <dbReference type="NCBI Taxonomy" id="1776730"/>
    <lineage>
        <taxon>Bacteria</taxon>
        <taxon>Pseudomonadati</taxon>
        <taxon>Pseudomonadota</taxon>
        <taxon>Alphaproteobacteria</taxon>
        <taxon>Hyphomicrobiales</taxon>
        <taxon>Phyllobacteriaceae</taxon>
        <taxon>Mesorhizobium</taxon>
    </lineage>
</organism>
<proteinExistence type="inferred from homology"/>
<keyword evidence="5" id="KW-1185">Reference proteome</keyword>